<dbReference type="GeneID" id="19235578"/>
<comment type="subunit">
    <text evidence="6">Component of the ER-mitochondria encounter structure (ERMES) or MDM complex, composed of MMM1, MDM10, MDM12 and MDM34. Associates with the mitochondrial outer membrane sorting assembly machinery SAM(core) complex.</text>
</comment>
<keyword evidence="1 6" id="KW-1134">Transmembrane beta strand</keyword>
<dbReference type="GO" id="GO:0045040">
    <property type="term" value="P:protein insertion into mitochondrial outer membrane"/>
    <property type="evidence" value="ECO:0007669"/>
    <property type="project" value="UniProtKB-UniRule"/>
</dbReference>
<dbReference type="AlphaFoldDB" id="U1GHD3"/>
<dbReference type="HOGENOM" id="CLU_026505_1_0_1"/>
<dbReference type="GO" id="GO:0001401">
    <property type="term" value="C:SAM complex"/>
    <property type="evidence" value="ECO:0007669"/>
    <property type="project" value="TreeGrafter"/>
</dbReference>
<proteinExistence type="inferred from homology"/>
<dbReference type="GO" id="GO:1990456">
    <property type="term" value="P:mitochondrion-endoplasmic reticulum membrane tethering"/>
    <property type="evidence" value="ECO:0007669"/>
    <property type="project" value="UniProtKB-UniRule"/>
</dbReference>
<dbReference type="EMBL" id="KE721204">
    <property type="protein sequence ID" value="ERF71528.1"/>
    <property type="molecule type" value="Genomic_DNA"/>
</dbReference>
<sequence length="485" mass="52072">MLKFMDYVLDAFGDATHWNRDNSYSSLTATSDALLSFSTPTSLSLNVSSLSTPHFATSYTLSTLGVIDGSLSYLYSNVSLDGIPSATPSIPLRSLVRGYRDIALPPVLPKPYISLDGARKPTLLHATLALPPPSVLTALYTRRINPRTLFSLSVNSKSTTSPTTGPSSPPPASLLAHLQHDTGRYRVEALGSTDSALLGLRGLWNFGYPTEPAAQQSRLSQPGADPAQGLSDLPIPAEPSIYRPKPSLLSAGAEVYYSPLSSVIGLSTGLRFTTLPPAASVSPSSASNWKPLAGTSAAFTSATANTLASSANSSFPYTMTLIATPLTGSLASTYSIKPTPNLALSSRFGFNVYSWESEYVLGAEIWRQRHRPRITIGKSDGLDWATDKAAQWLDDEQKLVLRQKKDKEEELEESVIRLRVDDNWNFRALWTGRVKELLVSAGVNIAPTATSSQRYQMAGSGLCSGGTGLEKRWKGSVGVEVAYSS</sequence>
<evidence type="ECO:0000313" key="10">
    <source>
        <dbReference type="Proteomes" id="UP000019373"/>
    </source>
</evidence>
<feature type="coiled-coil region" evidence="7">
    <location>
        <begin position="393"/>
        <end position="421"/>
    </location>
</feature>
<evidence type="ECO:0000256" key="6">
    <source>
        <dbReference type="HAMAP-Rule" id="MF_03102"/>
    </source>
</evidence>
<evidence type="ECO:0000313" key="9">
    <source>
        <dbReference type="EMBL" id="ERF71528.1"/>
    </source>
</evidence>
<keyword evidence="4 6" id="KW-0496">Mitochondrion</keyword>
<evidence type="ECO:0000256" key="4">
    <source>
        <dbReference type="ARBA" id="ARBA00023128"/>
    </source>
</evidence>
<evidence type="ECO:0000256" key="7">
    <source>
        <dbReference type="SAM" id="Coils"/>
    </source>
</evidence>
<keyword evidence="5 6" id="KW-0472">Membrane</keyword>
<feature type="compositionally biased region" description="Low complexity" evidence="8">
    <location>
        <begin position="156"/>
        <end position="166"/>
    </location>
</feature>
<dbReference type="GO" id="GO:0070096">
    <property type="term" value="P:mitochondrial outer membrane translocase complex assembly"/>
    <property type="evidence" value="ECO:0007669"/>
    <property type="project" value="UniProtKB-UniRule"/>
</dbReference>
<dbReference type="PANTHER" id="PTHR28035">
    <property type="entry name" value="MITOCHONDRIAL DISTRIBUTION AND MORPHOLOGY PROTEIN 10"/>
    <property type="match status" value="1"/>
</dbReference>
<protein>
    <recommendedName>
        <fullName evidence="6">Mitochondrial distribution and morphology protein 10</fullName>
    </recommendedName>
    <alternativeName>
        <fullName evidence="6">Mitochondrial inheritance component MDM10</fullName>
    </alternativeName>
</protein>
<evidence type="ECO:0000256" key="5">
    <source>
        <dbReference type="ARBA" id="ARBA00023136"/>
    </source>
</evidence>
<dbReference type="HAMAP" id="MF_03102">
    <property type="entry name" value="Mdm10"/>
    <property type="match status" value="1"/>
</dbReference>
<comment type="function">
    <text evidence="6">Component of the ERMES/MDM complex, which serves as a molecular tether to connect the endoplasmic reticulum and mitochondria. Components of this complex are involved in the control of mitochondrial shape and protein biogenesis and may function in phospholipid exchange. MDM10 is involved in the late assembly steps of the general translocase of the mitochondrial outer membrane (TOM complex). Functions in the TOM40-specific route of the assembly of outer membrane beta-barrel proteins, including the association of TOM40 with the receptor TOM22 and small TOM proteins. Can associate with the SAM(core) complex as well as the MDM12-MMM1 complex, both involved in late steps of the major beta-barrel assembly pathway, that is responsible for biogenesis of all outer membrane beta-barrel proteins. May act as a switch that shuttles between both complexes and channels precursor proteins into the TOM40-specific pathway. Plays a role in mitochondrial morphology and in the inheritance of mitochondria.</text>
</comment>
<comment type="domain">
    <text evidence="6">Lacks alpha-helical transmembrane segments, suggesting that it resides in the membrane via beta-sheet conformations similar to those predicted for other outer membrane proteins and porin.</text>
</comment>
<evidence type="ECO:0000256" key="1">
    <source>
        <dbReference type="ARBA" id="ARBA00022452"/>
    </source>
</evidence>
<dbReference type="RefSeq" id="XP_007802737.1">
    <property type="nucleotide sequence ID" value="XM_007804546.1"/>
</dbReference>
<dbReference type="PANTHER" id="PTHR28035:SF1">
    <property type="entry name" value="MITOCHONDRIAL DISTRIBUTION AND MORPHOLOGY PROTEIN 10"/>
    <property type="match status" value="1"/>
</dbReference>
<dbReference type="eggNOG" id="ENOG502QUN5">
    <property type="taxonomic scope" value="Eukaryota"/>
</dbReference>
<name>U1GHD3_ENDPU</name>
<dbReference type="OrthoDB" id="2103793at2759"/>
<evidence type="ECO:0000256" key="8">
    <source>
        <dbReference type="SAM" id="MobiDB-lite"/>
    </source>
</evidence>
<feature type="region of interest" description="Disordered" evidence="8">
    <location>
        <begin position="214"/>
        <end position="236"/>
    </location>
</feature>
<dbReference type="GO" id="GO:0032865">
    <property type="term" value="C:ERMES complex"/>
    <property type="evidence" value="ECO:0007669"/>
    <property type="project" value="UniProtKB-UniRule"/>
</dbReference>
<dbReference type="OMA" id="VPGYRQI"/>
<accession>U1GHD3</accession>
<dbReference type="Proteomes" id="UP000019373">
    <property type="component" value="Unassembled WGS sequence"/>
</dbReference>
<dbReference type="InterPro" id="IPR027539">
    <property type="entry name" value="Mdm10"/>
</dbReference>
<comment type="similarity">
    <text evidence="6">Belongs to the MDM10 family.</text>
</comment>
<gene>
    <name evidence="6" type="primary">MDM10</name>
    <name evidence="9" type="ORF">EPUS_00517</name>
</gene>
<organism evidence="9 10">
    <name type="scientific">Endocarpon pusillum (strain Z07020 / HMAS-L-300199)</name>
    <name type="common">Lichen-forming fungus</name>
    <dbReference type="NCBI Taxonomy" id="1263415"/>
    <lineage>
        <taxon>Eukaryota</taxon>
        <taxon>Fungi</taxon>
        <taxon>Dikarya</taxon>
        <taxon>Ascomycota</taxon>
        <taxon>Pezizomycotina</taxon>
        <taxon>Eurotiomycetes</taxon>
        <taxon>Chaetothyriomycetidae</taxon>
        <taxon>Verrucariales</taxon>
        <taxon>Verrucariaceae</taxon>
        <taxon>Endocarpon</taxon>
    </lineage>
</organism>
<evidence type="ECO:0000256" key="3">
    <source>
        <dbReference type="ARBA" id="ARBA00022787"/>
    </source>
</evidence>
<keyword evidence="3 6" id="KW-1000">Mitochondrion outer membrane</keyword>
<dbReference type="GO" id="GO:0051654">
    <property type="term" value="P:establishment of mitochondrion localization"/>
    <property type="evidence" value="ECO:0007669"/>
    <property type="project" value="TreeGrafter"/>
</dbReference>
<feature type="region of interest" description="Disordered" evidence="8">
    <location>
        <begin position="154"/>
        <end position="173"/>
    </location>
</feature>
<keyword evidence="7" id="KW-0175">Coiled coil</keyword>
<keyword evidence="2 6" id="KW-0812">Transmembrane</keyword>
<evidence type="ECO:0000256" key="2">
    <source>
        <dbReference type="ARBA" id="ARBA00022692"/>
    </source>
</evidence>
<dbReference type="GO" id="GO:0015914">
    <property type="term" value="P:phospholipid transport"/>
    <property type="evidence" value="ECO:0007669"/>
    <property type="project" value="TreeGrafter"/>
</dbReference>
<comment type="subcellular location">
    <subcellularLocation>
        <location evidence="6">Mitochondrion outer membrane</location>
        <topology evidence="6">Multi-pass membrane protein</topology>
    </subcellularLocation>
    <text evidence="6">The ERMES/MDM complex localizes to a few discrete foci (around 10 per single cell), that represent mitochondria-endoplasmic reticulum junctions. These foci are often found next to mtDNA nucleoids.</text>
</comment>
<keyword evidence="10" id="KW-1185">Reference proteome</keyword>
<dbReference type="Pfam" id="PF12519">
    <property type="entry name" value="MDM10"/>
    <property type="match status" value="2"/>
</dbReference>
<reference evidence="10" key="1">
    <citation type="journal article" date="2014" name="BMC Genomics">
        <title>Genome characteristics reveal the impact of lichenization on lichen-forming fungus Endocarpon pusillum Hedwig (Verrucariales, Ascomycota).</title>
        <authorList>
            <person name="Wang Y.-Y."/>
            <person name="Liu B."/>
            <person name="Zhang X.-Y."/>
            <person name="Zhou Q.-M."/>
            <person name="Zhang T."/>
            <person name="Li H."/>
            <person name="Yu Y.-F."/>
            <person name="Zhang X.-L."/>
            <person name="Hao X.-Y."/>
            <person name="Wang M."/>
            <person name="Wang L."/>
            <person name="Wei J.-C."/>
        </authorList>
    </citation>
    <scope>NUCLEOTIDE SEQUENCE [LARGE SCALE GENOMIC DNA]</scope>
    <source>
        <strain evidence="10">Z07020 / HMAS-L-300199</strain>
    </source>
</reference>